<dbReference type="GeneID" id="110804015"/>
<dbReference type="Gene3D" id="3.80.10.10">
    <property type="entry name" value="Ribonuclease Inhibitor"/>
    <property type="match status" value="1"/>
</dbReference>
<sequence length="524" mass="60176">MDLRLKPFTTSTSTSTKRLKPCVDDNPVVEDRLTSLPDELLIRILSLVPTKDAAATCVLSKKTWPVFRHMISLEFDDSPISHCLRHPYAVERFPSFVNFVDNVLQSYQSQYLTRFCLRMGKDFRTRYFGGCEPAMRRCEKCCLPDLNPTQINAWISFPFTAPSCGGVTLRELELCINVREPGHSQLPPEIFTCQTLEVLKLDVNLGLDLAYTMPSFHLPNLKLLDLRLSFISEESFVSRLVSSCPLLQDLTVIAWFNHIHSMTISSTSLKRLCLDIYMLENEFDNTDFVRIHTPNLEYFKYSDNLALHYSIPNMDRLVKADILMGSNLQMGTLEESTKQVLNFIKPLSNVQHLYLFGCCTGELNVPGVEDQLPVFHNLKYLKLDYVGYTYWDKVLLAFLNRSPVLETLVFPSGISDACVDQHGCVSVVEDDLEAARMERKFCRKTLATIPCCCRSYLKTIVIYSYFGGIKREIYLIKFLLRHALVLEELIVIRNVRYSRRDPKRLESKLQNLPRASPNCLIQVQ</sequence>
<gene>
    <name evidence="3" type="primary">LOC110804015</name>
</gene>
<dbReference type="SUPFAM" id="SSF81383">
    <property type="entry name" value="F-box domain"/>
    <property type="match status" value="1"/>
</dbReference>
<dbReference type="InterPro" id="IPR006566">
    <property type="entry name" value="FBD"/>
</dbReference>
<reference evidence="3" key="2">
    <citation type="submission" date="2025-08" db="UniProtKB">
        <authorList>
            <consortium name="RefSeq"/>
        </authorList>
    </citation>
    <scope>IDENTIFICATION</scope>
    <source>
        <tissue evidence="3">Leaf</tissue>
    </source>
</reference>
<name>A0A9R0KC90_SPIOL</name>
<evidence type="ECO:0000259" key="1">
    <source>
        <dbReference type="PROSITE" id="PS50181"/>
    </source>
</evidence>
<dbReference type="PANTHER" id="PTHR31900:SF27">
    <property type="entry name" value="FBD DOMAIN-CONTAINING PROTEIN"/>
    <property type="match status" value="1"/>
</dbReference>
<dbReference type="SMART" id="SM00579">
    <property type="entry name" value="FBD"/>
    <property type="match status" value="1"/>
</dbReference>
<dbReference type="InterPro" id="IPR055411">
    <property type="entry name" value="LRR_FXL15/At3g58940/PEG3-like"/>
</dbReference>
<keyword evidence="2" id="KW-1185">Reference proteome</keyword>
<feature type="domain" description="F-box" evidence="1">
    <location>
        <begin position="30"/>
        <end position="78"/>
    </location>
</feature>
<dbReference type="InterPro" id="IPR001810">
    <property type="entry name" value="F-box_dom"/>
</dbReference>
<dbReference type="PANTHER" id="PTHR31900">
    <property type="entry name" value="F-BOX/RNI SUPERFAMILY PROTEIN-RELATED"/>
    <property type="match status" value="1"/>
</dbReference>
<evidence type="ECO:0000313" key="2">
    <source>
        <dbReference type="Proteomes" id="UP000813463"/>
    </source>
</evidence>
<dbReference type="Pfam" id="PF08387">
    <property type="entry name" value="FBD"/>
    <property type="match status" value="1"/>
</dbReference>
<dbReference type="InterPro" id="IPR032675">
    <property type="entry name" value="LRR_dom_sf"/>
</dbReference>
<proteinExistence type="predicted"/>
<reference evidence="2" key="1">
    <citation type="journal article" date="2021" name="Nat. Commun.">
        <title>Genomic analyses provide insights into spinach domestication and the genetic basis of agronomic traits.</title>
        <authorList>
            <person name="Cai X."/>
            <person name="Sun X."/>
            <person name="Xu C."/>
            <person name="Sun H."/>
            <person name="Wang X."/>
            <person name="Ge C."/>
            <person name="Zhang Z."/>
            <person name="Wang Q."/>
            <person name="Fei Z."/>
            <person name="Jiao C."/>
            <person name="Wang Q."/>
        </authorList>
    </citation>
    <scope>NUCLEOTIDE SEQUENCE [LARGE SCALE GENOMIC DNA]</scope>
    <source>
        <strain evidence="2">cv. Varoflay</strain>
    </source>
</reference>
<dbReference type="KEGG" id="soe:110804015"/>
<dbReference type="Pfam" id="PF24758">
    <property type="entry name" value="LRR_At5g56370"/>
    <property type="match status" value="1"/>
</dbReference>
<dbReference type="AlphaFoldDB" id="A0A9R0KC90"/>
<organism evidence="2 3">
    <name type="scientific">Spinacia oleracea</name>
    <name type="common">Spinach</name>
    <dbReference type="NCBI Taxonomy" id="3562"/>
    <lineage>
        <taxon>Eukaryota</taxon>
        <taxon>Viridiplantae</taxon>
        <taxon>Streptophyta</taxon>
        <taxon>Embryophyta</taxon>
        <taxon>Tracheophyta</taxon>
        <taxon>Spermatophyta</taxon>
        <taxon>Magnoliopsida</taxon>
        <taxon>eudicotyledons</taxon>
        <taxon>Gunneridae</taxon>
        <taxon>Pentapetalae</taxon>
        <taxon>Caryophyllales</taxon>
        <taxon>Chenopodiaceae</taxon>
        <taxon>Chenopodioideae</taxon>
        <taxon>Anserineae</taxon>
        <taxon>Spinacia</taxon>
    </lineage>
</organism>
<dbReference type="RefSeq" id="XP_021865260.2">
    <property type="nucleotide sequence ID" value="XM_022009568.2"/>
</dbReference>
<evidence type="ECO:0000313" key="3">
    <source>
        <dbReference type="RefSeq" id="XP_021865260.2"/>
    </source>
</evidence>
<dbReference type="Pfam" id="PF00646">
    <property type="entry name" value="F-box"/>
    <property type="match status" value="1"/>
</dbReference>
<dbReference type="PROSITE" id="PS50181">
    <property type="entry name" value="FBOX"/>
    <property type="match status" value="1"/>
</dbReference>
<dbReference type="SUPFAM" id="SSF52058">
    <property type="entry name" value="L domain-like"/>
    <property type="match status" value="1"/>
</dbReference>
<protein>
    <submittedName>
        <fullName evidence="3">F-box/LRR-repeat protein At4g14103-like</fullName>
    </submittedName>
</protein>
<dbReference type="Proteomes" id="UP000813463">
    <property type="component" value="Chromosome 1"/>
</dbReference>
<dbReference type="InterPro" id="IPR050232">
    <property type="entry name" value="FBL13/AtMIF1-like"/>
</dbReference>
<dbReference type="InterPro" id="IPR036047">
    <property type="entry name" value="F-box-like_dom_sf"/>
</dbReference>
<accession>A0A9R0KC90</accession>